<feature type="transmembrane region" description="Helical" evidence="7">
    <location>
        <begin position="312"/>
        <end position="340"/>
    </location>
</feature>
<feature type="transmembrane region" description="Helical" evidence="7">
    <location>
        <begin position="234"/>
        <end position="259"/>
    </location>
</feature>
<dbReference type="InterPro" id="IPR052031">
    <property type="entry name" value="Membrane_Transporter-Flippase"/>
</dbReference>
<dbReference type="Pfam" id="PF01554">
    <property type="entry name" value="MatE"/>
    <property type="match status" value="2"/>
</dbReference>
<evidence type="ECO:0000256" key="2">
    <source>
        <dbReference type="ARBA" id="ARBA00022448"/>
    </source>
</evidence>
<keyword evidence="3" id="KW-1003">Cell membrane</keyword>
<keyword evidence="5 7" id="KW-1133">Transmembrane helix</keyword>
<keyword evidence="2" id="KW-0813">Transport</keyword>
<gene>
    <name evidence="8" type="ORF">H8716_02360</name>
</gene>
<feature type="transmembrane region" description="Helical" evidence="7">
    <location>
        <begin position="135"/>
        <end position="159"/>
    </location>
</feature>
<evidence type="ECO:0000256" key="6">
    <source>
        <dbReference type="ARBA" id="ARBA00023136"/>
    </source>
</evidence>
<dbReference type="InterPro" id="IPR002528">
    <property type="entry name" value="MATE_fam"/>
</dbReference>
<dbReference type="Proteomes" id="UP000657421">
    <property type="component" value="Unassembled WGS sequence"/>
</dbReference>
<reference evidence="8 9" key="1">
    <citation type="submission" date="2020-08" db="EMBL/GenBank/DDBJ databases">
        <title>Genome public.</title>
        <authorList>
            <person name="Liu C."/>
            <person name="Sun Q."/>
        </authorList>
    </citation>
    <scope>NUCLEOTIDE SEQUENCE [LARGE SCALE GENOMIC DNA]</scope>
    <source>
        <strain evidence="8 9">NSJ-46</strain>
    </source>
</reference>
<evidence type="ECO:0000256" key="7">
    <source>
        <dbReference type="SAM" id="Phobius"/>
    </source>
</evidence>
<dbReference type="PIRSF" id="PIRSF006603">
    <property type="entry name" value="DinF"/>
    <property type="match status" value="1"/>
</dbReference>
<evidence type="ECO:0000313" key="9">
    <source>
        <dbReference type="Proteomes" id="UP000657421"/>
    </source>
</evidence>
<sequence>MKNTNLTEGSIAKGFIVFALPLFLGSLFQQLYGTVDLIFVGNYMGKTEAAAVGASGILVTCLIGLFTGISVGAGVITAQYWGAKNKENVQKSMENALFLAISGGILLMAAGQLLADWALRALNTPASILAQALVYIRIYLLAIMSMIIYNMCAGILRAMGDSRTPFLVLAAGGFLNVCMDWCFIAMLGWGVAGAALATVVSQTFTAIFLMVYISQKENLLRQRWKIERKMSGKIIKIGIPLGIQAMILTLSNLVVQYYINGFGEDAVAAFTVYFRVETILYLPIVAFGQSIVTFVGQNYGAGKYERIKKSAIVCNVISASVIMVLSAVILMFGRTILGIFCRDENVIRLGLQIIGVSFPFYFIYSIMEVTGGLVRGLGKTIQSMIIVIVTLCICRIGILKLFVDQFHSLRMVAAVYPITWSLAMIAFIICFVDVSKKMLKQQ</sequence>
<feature type="transmembrane region" description="Helical" evidence="7">
    <location>
        <begin position="415"/>
        <end position="434"/>
    </location>
</feature>
<feature type="transmembrane region" description="Helical" evidence="7">
    <location>
        <begin position="279"/>
        <end position="300"/>
    </location>
</feature>
<feature type="transmembrane region" description="Helical" evidence="7">
    <location>
        <begin position="12"/>
        <end position="32"/>
    </location>
</feature>
<feature type="transmembrane region" description="Helical" evidence="7">
    <location>
        <begin position="166"/>
        <end position="187"/>
    </location>
</feature>
<dbReference type="NCBIfam" id="TIGR00797">
    <property type="entry name" value="matE"/>
    <property type="match status" value="1"/>
</dbReference>
<feature type="transmembrane region" description="Helical" evidence="7">
    <location>
        <begin position="52"/>
        <end position="76"/>
    </location>
</feature>
<keyword evidence="4 7" id="KW-0812">Transmembrane</keyword>
<evidence type="ECO:0000256" key="1">
    <source>
        <dbReference type="ARBA" id="ARBA00004651"/>
    </source>
</evidence>
<comment type="subcellular location">
    <subcellularLocation>
        <location evidence="1">Cell membrane</location>
        <topology evidence="1">Multi-pass membrane protein</topology>
    </subcellularLocation>
</comment>
<organism evidence="8 9">
    <name type="scientific">Jingyaoa shaoxingensis</name>
    <dbReference type="NCBI Taxonomy" id="2763671"/>
    <lineage>
        <taxon>Bacteria</taxon>
        <taxon>Bacillati</taxon>
        <taxon>Bacillota</taxon>
        <taxon>Clostridia</taxon>
        <taxon>Lachnospirales</taxon>
        <taxon>Lachnospiraceae</taxon>
        <taxon>Jingyaoa</taxon>
    </lineage>
</organism>
<proteinExistence type="predicted"/>
<feature type="transmembrane region" description="Helical" evidence="7">
    <location>
        <begin position="193"/>
        <end position="213"/>
    </location>
</feature>
<accession>A0ABR7N6A0</accession>
<evidence type="ECO:0000256" key="3">
    <source>
        <dbReference type="ARBA" id="ARBA00022475"/>
    </source>
</evidence>
<keyword evidence="9" id="KW-1185">Reference proteome</keyword>
<feature type="transmembrane region" description="Helical" evidence="7">
    <location>
        <begin position="346"/>
        <end position="364"/>
    </location>
</feature>
<evidence type="ECO:0000256" key="5">
    <source>
        <dbReference type="ARBA" id="ARBA00022989"/>
    </source>
</evidence>
<dbReference type="EMBL" id="JACRSZ010000001">
    <property type="protein sequence ID" value="MBC8571935.1"/>
    <property type="molecule type" value="Genomic_DNA"/>
</dbReference>
<dbReference type="InterPro" id="IPR048279">
    <property type="entry name" value="MdtK-like"/>
</dbReference>
<feature type="transmembrane region" description="Helical" evidence="7">
    <location>
        <begin position="96"/>
        <end position="115"/>
    </location>
</feature>
<protein>
    <submittedName>
        <fullName evidence="8">MATE family efflux transporter</fullName>
    </submittedName>
</protein>
<evidence type="ECO:0000256" key="4">
    <source>
        <dbReference type="ARBA" id="ARBA00022692"/>
    </source>
</evidence>
<dbReference type="RefSeq" id="WP_249306928.1">
    <property type="nucleotide sequence ID" value="NZ_JACRSZ010000001.1"/>
</dbReference>
<dbReference type="PANTHER" id="PTHR43549">
    <property type="entry name" value="MULTIDRUG RESISTANCE PROTEIN YPNP-RELATED"/>
    <property type="match status" value="1"/>
</dbReference>
<name>A0ABR7N6A0_9FIRM</name>
<comment type="caution">
    <text evidence="8">The sequence shown here is derived from an EMBL/GenBank/DDBJ whole genome shotgun (WGS) entry which is preliminary data.</text>
</comment>
<evidence type="ECO:0000313" key="8">
    <source>
        <dbReference type="EMBL" id="MBC8571935.1"/>
    </source>
</evidence>
<dbReference type="CDD" id="cd13138">
    <property type="entry name" value="MATE_yoeA_like"/>
    <property type="match status" value="1"/>
</dbReference>
<keyword evidence="6 7" id="KW-0472">Membrane</keyword>
<feature type="transmembrane region" description="Helical" evidence="7">
    <location>
        <begin position="384"/>
        <end position="403"/>
    </location>
</feature>
<dbReference type="PANTHER" id="PTHR43549:SF3">
    <property type="entry name" value="MULTIDRUG RESISTANCE PROTEIN YPNP-RELATED"/>
    <property type="match status" value="1"/>
</dbReference>